<protein>
    <submittedName>
        <fullName evidence="1">Uncharacterized protein</fullName>
    </submittedName>
</protein>
<proteinExistence type="predicted"/>
<dbReference type="Proteomes" id="UP000220127">
    <property type="component" value="Unassembled WGS sequence"/>
</dbReference>
<dbReference type="AlphaFoldDB" id="A0A9X6U4W7"/>
<evidence type="ECO:0000313" key="1">
    <source>
        <dbReference type="EMBL" id="PED16426.1"/>
    </source>
</evidence>
<evidence type="ECO:0000313" key="2">
    <source>
        <dbReference type="Proteomes" id="UP000220127"/>
    </source>
</evidence>
<dbReference type="RefSeq" id="WP_097877074.1">
    <property type="nucleotide sequence ID" value="NZ_NTYY01000019.1"/>
</dbReference>
<dbReference type="EMBL" id="NVMD01000002">
    <property type="protein sequence ID" value="PED16426.1"/>
    <property type="molecule type" value="Genomic_DNA"/>
</dbReference>
<gene>
    <name evidence="1" type="ORF">CON01_00830</name>
</gene>
<sequence length="113" mass="13513">MGYYTDYNLSVVNEDIKKILSDLHEKYDSDALEFDTEIFYVLDVDGTKWDEAKWYEHEDEMRAISKLYPEVVFKLKGEGEDSEDIWIKYFKNGKCQECHAEIVFEEYNEEKLA</sequence>
<reference evidence="1 2" key="1">
    <citation type="submission" date="2017-09" db="EMBL/GenBank/DDBJ databases">
        <title>Large-scale bioinformatics analysis of Bacillus genomes uncovers conserved roles of natural products in bacterial physiology.</title>
        <authorList>
            <consortium name="Agbiome Team Llc"/>
            <person name="Bleich R.M."/>
            <person name="Grubbs K.J."/>
            <person name="Santa Maria K.C."/>
            <person name="Allen S.E."/>
            <person name="Farag S."/>
            <person name="Shank E.A."/>
            <person name="Bowers A."/>
        </authorList>
    </citation>
    <scope>NUCLEOTIDE SEQUENCE [LARGE SCALE GENOMIC DNA]</scope>
    <source>
        <strain evidence="1 2">AFS094940</strain>
    </source>
</reference>
<organism evidence="1 2">
    <name type="scientific">Bacillus thuringiensis</name>
    <dbReference type="NCBI Taxonomy" id="1428"/>
    <lineage>
        <taxon>Bacteria</taxon>
        <taxon>Bacillati</taxon>
        <taxon>Bacillota</taxon>
        <taxon>Bacilli</taxon>
        <taxon>Bacillales</taxon>
        <taxon>Bacillaceae</taxon>
        <taxon>Bacillus</taxon>
        <taxon>Bacillus cereus group</taxon>
    </lineage>
</organism>
<comment type="caution">
    <text evidence="1">The sequence shown here is derived from an EMBL/GenBank/DDBJ whole genome shotgun (WGS) entry which is preliminary data.</text>
</comment>
<name>A0A9X6U4W7_BACTU</name>
<accession>A0A9X6U4W7</accession>